<evidence type="ECO:0000313" key="2">
    <source>
        <dbReference type="EMBL" id="MCI61440.1"/>
    </source>
</evidence>
<keyword evidence="3" id="KW-1185">Reference proteome</keyword>
<accession>A0A392TMR9</accession>
<dbReference type="EMBL" id="LXQA010600096">
    <property type="protein sequence ID" value="MCI61440.1"/>
    <property type="molecule type" value="Genomic_DNA"/>
</dbReference>
<reference evidence="2 3" key="1">
    <citation type="journal article" date="2018" name="Front. Plant Sci.">
        <title>Red Clover (Trifolium pratense) and Zigzag Clover (T. medium) - A Picture of Genomic Similarities and Differences.</title>
        <authorList>
            <person name="Dluhosova J."/>
            <person name="Istvanek J."/>
            <person name="Nedelnik J."/>
            <person name="Repkova J."/>
        </authorList>
    </citation>
    <scope>NUCLEOTIDE SEQUENCE [LARGE SCALE GENOMIC DNA]</scope>
    <source>
        <strain evidence="3">cv. 10/8</strain>
        <tissue evidence="2">Leaf</tissue>
    </source>
</reference>
<protein>
    <submittedName>
        <fullName evidence="2">Uncharacterized protein</fullName>
    </submittedName>
</protein>
<dbReference type="AlphaFoldDB" id="A0A392TMR9"/>
<organism evidence="2 3">
    <name type="scientific">Trifolium medium</name>
    <dbReference type="NCBI Taxonomy" id="97028"/>
    <lineage>
        <taxon>Eukaryota</taxon>
        <taxon>Viridiplantae</taxon>
        <taxon>Streptophyta</taxon>
        <taxon>Embryophyta</taxon>
        <taxon>Tracheophyta</taxon>
        <taxon>Spermatophyta</taxon>
        <taxon>Magnoliopsida</taxon>
        <taxon>eudicotyledons</taxon>
        <taxon>Gunneridae</taxon>
        <taxon>Pentapetalae</taxon>
        <taxon>rosids</taxon>
        <taxon>fabids</taxon>
        <taxon>Fabales</taxon>
        <taxon>Fabaceae</taxon>
        <taxon>Papilionoideae</taxon>
        <taxon>50 kb inversion clade</taxon>
        <taxon>NPAAA clade</taxon>
        <taxon>Hologalegina</taxon>
        <taxon>IRL clade</taxon>
        <taxon>Trifolieae</taxon>
        <taxon>Trifolium</taxon>
    </lineage>
</organism>
<evidence type="ECO:0000256" key="1">
    <source>
        <dbReference type="SAM" id="MobiDB-lite"/>
    </source>
</evidence>
<name>A0A392TMR9_9FABA</name>
<comment type="caution">
    <text evidence="2">The sequence shown here is derived from an EMBL/GenBank/DDBJ whole genome shotgun (WGS) entry which is preliminary data.</text>
</comment>
<feature type="region of interest" description="Disordered" evidence="1">
    <location>
        <begin position="19"/>
        <end position="46"/>
    </location>
</feature>
<dbReference type="Proteomes" id="UP000265520">
    <property type="component" value="Unassembled WGS sequence"/>
</dbReference>
<evidence type="ECO:0000313" key="3">
    <source>
        <dbReference type="Proteomes" id="UP000265520"/>
    </source>
</evidence>
<sequence>MAMSCFTLLQTLQLRRASADSFHHDSEPPTTEIGFDGALPNVNGDK</sequence>
<feature type="non-terminal residue" evidence="2">
    <location>
        <position position="46"/>
    </location>
</feature>
<proteinExistence type="predicted"/>